<dbReference type="EMBL" id="JACCBW010000002">
    <property type="protein sequence ID" value="NYE37188.1"/>
    <property type="molecule type" value="Genomic_DNA"/>
</dbReference>
<dbReference type="Pfam" id="PF08546">
    <property type="entry name" value="ApbA_C"/>
    <property type="match status" value="1"/>
</dbReference>
<dbReference type="InterPro" id="IPR013328">
    <property type="entry name" value="6PGD_dom2"/>
</dbReference>
<reference evidence="6 7" key="2">
    <citation type="submission" date="2020-08" db="EMBL/GenBank/DDBJ databases">
        <title>The Agave Microbiome: Exploring the role of microbial communities in plant adaptations to desert environments.</title>
        <authorList>
            <person name="Partida-Martinez L.P."/>
        </authorList>
    </citation>
    <scope>NUCLEOTIDE SEQUENCE [LARGE SCALE GENOMIC DNA]</scope>
    <source>
        <strain evidence="6 7">AT2.17</strain>
    </source>
</reference>
<dbReference type="Pfam" id="PF02558">
    <property type="entry name" value="ApbA"/>
    <property type="match status" value="1"/>
</dbReference>
<dbReference type="PANTHER" id="PTHR43765">
    <property type="entry name" value="2-DEHYDROPANTOATE 2-REDUCTASE-RELATED"/>
    <property type="match status" value="1"/>
</dbReference>
<dbReference type="InterPro" id="IPR050838">
    <property type="entry name" value="Ketopantoate_reductase"/>
</dbReference>
<keyword evidence="2" id="KW-0521">NADP</keyword>
<dbReference type="RefSeq" id="WP_179619760.1">
    <property type="nucleotide sequence ID" value="NZ_JACCBW010000002.1"/>
</dbReference>
<dbReference type="InterPro" id="IPR036291">
    <property type="entry name" value="NAD(P)-bd_dom_sf"/>
</dbReference>
<dbReference type="GO" id="GO:0008677">
    <property type="term" value="F:2-dehydropantoate 2-reductase activity"/>
    <property type="evidence" value="ECO:0007669"/>
    <property type="project" value="UniProtKB-EC"/>
</dbReference>
<comment type="caution">
    <text evidence="6">The sequence shown here is derived from an EMBL/GenBank/DDBJ whole genome shotgun (WGS) entry which is preliminary data.</text>
</comment>
<comment type="similarity">
    <text evidence="1">Belongs to the ketopantoate reductase family.</text>
</comment>
<dbReference type="InterPro" id="IPR013752">
    <property type="entry name" value="KPA_reductase"/>
</dbReference>
<organism evidence="6 7">
    <name type="scientific">Nocardioides cavernae</name>
    <dbReference type="NCBI Taxonomy" id="1921566"/>
    <lineage>
        <taxon>Bacteria</taxon>
        <taxon>Bacillati</taxon>
        <taxon>Actinomycetota</taxon>
        <taxon>Actinomycetes</taxon>
        <taxon>Propionibacteriales</taxon>
        <taxon>Nocardioidaceae</taxon>
        <taxon>Nocardioides</taxon>
    </lineage>
</organism>
<dbReference type="GO" id="GO:0050661">
    <property type="term" value="F:NADP binding"/>
    <property type="evidence" value="ECO:0007669"/>
    <property type="project" value="TreeGrafter"/>
</dbReference>
<dbReference type="InterPro" id="IPR008927">
    <property type="entry name" value="6-PGluconate_DH-like_C_sf"/>
</dbReference>
<proteinExistence type="inferred from homology"/>
<evidence type="ECO:0000313" key="7">
    <source>
        <dbReference type="Proteomes" id="UP000549911"/>
    </source>
</evidence>
<dbReference type="EC" id="1.1.1.169" evidence="6"/>
<protein>
    <submittedName>
        <fullName evidence="6">2-dehydropantoate 2-reductase</fullName>
        <ecNumber evidence="6">1.1.1.169</ecNumber>
    </submittedName>
</protein>
<evidence type="ECO:0000259" key="4">
    <source>
        <dbReference type="Pfam" id="PF02558"/>
    </source>
</evidence>
<evidence type="ECO:0000256" key="2">
    <source>
        <dbReference type="ARBA" id="ARBA00022857"/>
    </source>
</evidence>
<reference evidence="6 7" key="1">
    <citation type="submission" date="2020-07" db="EMBL/GenBank/DDBJ databases">
        <authorList>
            <person name="Partida-Martinez L."/>
            <person name="Huntemann M."/>
            <person name="Clum A."/>
            <person name="Wang J."/>
            <person name="Palaniappan K."/>
            <person name="Ritter S."/>
            <person name="Chen I.-M."/>
            <person name="Stamatis D."/>
            <person name="Reddy T."/>
            <person name="O'Malley R."/>
            <person name="Daum C."/>
            <person name="Shapiro N."/>
            <person name="Ivanova N."/>
            <person name="Kyrpides N."/>
            <person name="Woyke T."/>
        </authorList>
    </citation>
    <scope>NUCLEOTIDE SEQUENCE [LARGE SCALE GENOMIC DNA]</scope>
    <source>
        <strain evidence="6 7">AT2.17</strain>
    </source>
</reference>
<name>A0A7Y9H3X9_9ACTN</name>
<dbReference type="Gene3D" id="3.40.50.720">
    <property type="entry name" value="NAD(P)-binding Rossmann-like Domain"/>
    <property type="match status" value="1"/>
</dbReference>
<evidence type="ECO:0000256" key="1">
    <source>
        <dbReference type="ARBA" id="ARBA00007870"/>
    </source>
</evidence>
<accession>A0A7Y9H3X9</accession>
<dbReference type="InterPro" id="IPR013332">
    <property type="entry name" value="KPR_N"/>
</dbReference>
<dbReference type="AlphaFoldDB" id="A0A7Y9H3X9"/>
<dbReference type="SUPFAM" id="SSF48179">
    <property type="entry name" value="6-phosphogluconate dehydrogenase C-terminal domain-like"/>
    <property type="match status" value="1"/>
</dbReference>
<dbReference type="PANTHER" id="PTHR43765:SF2">
    <property type="entry name" value="2-DEHYDROPANTOATE 2-REDUCTASE"/>
    <property type="match status" value="1"/>
</dbReference>
<dbReference type="GO" id="GO:0005737">
    <property type="term" value="C:cytoplasm"/>
    <property type="evidence" value="ECO:0007669"/>
    <property type="project" value="TreeGrafter"/>
</dbReference>
<keyword evidence="3 6" id="KW-0560">Oxidoreductase</keyword>
<evidence type="ECO:0000259" key="5">
    <source>
        <dbReference type="Pfam" id="PF08546"/>
    </source>
</evidence>
<evidence type="ECO:0000256" key="3">
    <source>
        <dbReference type="ARBA" id="ARBA00023002"/>
    </source>
</evidence>
<dbReference type="Proteomes" id="UP000549911">
    <property type="component" value="Unassembled WGS sequence"/>
</dbReference>
<feature type="domain" description="Ketopantoate reductase N-terminal" evidence="4">
    <location>
        <begin position="4"/>
        <end position="138"/>
    </location>
</feature>
<keyword evidence="7" id="KW-1185">Reference proteome</keyword>
<evidence type="ECO:0000313" key="6">
    <source>
        <dbReference type="EMBL" id="NYE37188.1"/>
    </source>
</evidence>
<dbReference type="SUPFAM" id="SSF51735">
    <property type="entry name" value="NAD(P)-binding Rossmann-fold domains"/>
    <property type="match status" value="1"/>
</dbReference>
<feature type="domain" description="Ketopantoate reductase C-terminal" evidence="5">
    <location>
        <begin position="201"/>
        <end position="299"/>
    </location>
</feature>
<sequence>MRHVVYGAGAVGGVIGGHLHLAGSPVTLVARGEHLAAIRSGGLVLDTGDGRHRIDAPATDTAADVAWTDDTVVLLAVKSHQAAAALADLRAHAPADTPVVCATNGIATETATLRSFARTYALCVMLPASHLEPGVVVASCHPTPAILDVGRIPGGTDAVTAAVSADLRAAGIDSVERDDIMAMKRRKLVLNLGNGVDASFAEGEAADELAARAQAEGEQVLAAAGVSVVTAEEDRARRGSILQRRPDLERRGGSTWQSLSRGTGDSEIDYLAGEVVLQGRLLGIPTPVNEAVVAATRALAYAGGAPRSLDAGKVLAALGPPTGE</sequence>
<dbReference type="Gene3D" id="1.10.1040.10">
    <property type="entry name" value="N-(1-d-carboxylethyl)-l-norvaline Dehydrogenase, domain 2"/>
    <property type="match status" value="1"/>
</dbReference>
<gene>
    <name evidence="6" type="ORF">F4692_002321</name>
</gene>